<protein>
    <recommendedName>
        <fullName evidence="7">U3 small nucleolar RNA-associated protein 6 N-terminal domain-containing protein</fullName>
    </recommendedName>
</protein>
<reference evidence="8 9" key="1">
    <citation type="journal article" date="2018" name="MBio">
        <title>Comparative Genomics Reveals the Core Gene Toolbox for the Fungus-Insect Symbiosis.</title>
        <authorList>
            <person name="Wang Y."/>
            <person name="Stata M."/>
            <person name="Wang W."/>
            <person name="Stajich J.E."/>
            <person name="White M.M."/>
            <person name="Moncalvo J.M."/>
        </authorList>
    </citation>
    <scope>NUCLEOTIDE SEQUENCE [LARGE SCALE GENOMIC DNA]</scope>
    <source>
        <strain evidence="8 9">SWE-8-4</strain>
    </source>
</reference>
<dbReference type="InterPro" id="IPR055347">
    <property type="entry name" value="UTP6_N"/>
</dbReference>
<dbReference type="PANTHER" id="PTHR23271:SF1">
    <property type="entry name" value="U3 SMALL NUCLEOLAR RNA-ASSOCIATED PROTEIN 6 HOMOLOG"/>
    <property type="match status" value="1"/>
</dbReference>
<comment type="similarity">
    <text evidence="2">Belongs to the UTP6 family.</text>
</comment>
<dbReference type="OrthoDB" id="28112at2759"/>
<dbReference type="Gene3D" id="1.25.40.10">
    <property type="entry name" value="Tetratricopeptide repeat domain"/>
    <property type="match status" value="3"/>
</dbReference>
<evidence type="ECO:0000256" key="4">
    <source>
        <dbReference type="ARBA" id="ARBA00022737"/>
    </source>
</evidence>
<dbReference type="SMART" id="SM00386">
    <property type="entry name" value="HAT"/>
    <property type="match status" value="4"/>
</dbReference>
<evidence type="ECO:0000313" key="8">
    <source>
        <dbReference type="EMBL" id="PVU97614.1"/>
    </source>
</evidence>
<evidence type="ECO:0000256" key="1">
    <source>
        <dbReference type="ARBA" id="ARBA00004604"/>
    </source>
</evidence>
<name>A0A2T9YZ99_9FUNG</name>
<dbReference type="GO" id="GO:0000462">
    <property type="term" value="P:maturation of SSU-rRNA from tricistronic rRNA transcript (SSU-rRNA, 5.8S rRNA, LSU-rRNA)"/>
    <property type="evidence" value="ECO:0007669"/>
    <property type="project" value="InterPro"/>
</dbReference>
<keyword evidence="4" id="KW-0677">Repeat</keyword>
<dbReference type="InterPro" id="IPR011990">
    <property type="entry name" value="TPR-like_helical_dom_sf"/>
</dbReference>
<feature type="domain" description="U3 small nucleolar RNA-associated protein 6 N-terminal" evidence="7">
    <location>
        <begin position="9"/>
        <end position="88"/>
    </location>
</feature>
<comment type="caution">
    <text evidence="8">The sequence shown here is derived from an EMBL/GenBank/DDBJ whole genome shotgun (WGS) entry which is preliminary data.</text>
</comment>
<dbReference type="Proteomes" id="UP000245383">
    <property type="component" value="Unassembled WGS sequence"/>
</dbReference>
<feature type="compositionally biased region" description="Basic and acidic residues" evidence="6">
    <location>
        <begin position="271"/>
        <end position="282"/>
    </location>
</feature>
<evidence type="ECO:0000256" key="6">
    <source>
        <dbReference type="SAM" id="MobiDB-lite"/>
    </source>
</evidence>
<dbReference type="InterPro" id="IPR003107">
    <property type="entry name" value="HAT"/>
</dbReference>
<sequence length="766" mass="89693">MAEVIQFRLEAMIPELEDFERKGVFSKEEIAAIVKKRTRFEYLLKRRQPPIEDFLRYIEFELNLDLLRKKRKERLGIKGRPTVSDRVIKERVEGLFEKALEKHRGSTELWEQYIDFIKGEEDTDDNSERDQQLGQLNKYSKVIKLYGRVIQNLPRNVDFWIKAALFEFEVNNNDGNARRLMQRGLRINKKSKKMWLEYCKFELIFAEKIKLRRKILKIDADNSDQNQEEVQVEKDNSIQVPVLEEELDSARLVELEDLEFQKVLEEENEKVSKKAKKLEDHKQKSKKNKTSNSDQEPVNDANLETDQNPYLKGQVATLIYKYAISEVSQDLDFRKQFIHLFNEFKMQHVVEMIATEIFDDFSQENYNPEAIFYSKTICFMLFYQNNTPSWLEEFVKITNTISEIIDSQYKSSEIFKSKLNLNNLSAKNINDYTKINKMASLYQSWLINLYSVVENPDVKVYIKEYTYQTLSGFENKQIFSPGMFLELAAFQQNTLLDSKKSAKTAKRGLNYNFIVKDNKMICKLYGLYLSMLISKYKSSVAKEASTILKEAETWFNKGIKFHQEKELNNIKMHLSWLEFSEYLHNHNVISIEQVHSRYKSALLSSSLSYNQGLQVDSDADLYGQTSNTDENIKLDLQTLLQKNYLEFAESKRGDTETKSQLPKRKAFEVITKSCKPTLQTIEYMLDTEMGNFSKYNEEKNTGTTNKISANCDAELEQCIKKIVEIFEIGTAEYANQLHLLENYVEFLKSVGKFEAANNALLKAPKV</sequence>
<dbReference type="GO" id="GO:0034388">
    <property type="term" value="C:Pwp2p-containing subcomplex of 90S preribosome"/>
    <property type="evidence" value="ECO:0007669"/>
    <property type="project" value="TreeGrafter"/>
</dbReference>
<dbReference type="SUPFAM" id="SSF48452">
    <property type="entry name" value="TPR-like"/>
    <property type="match status" value="1"/>
</dbReference>
<evidence type="ECO:0000256" key="5">
    <source>
        <dbReference type="ARBA" id="ARBA00023242"/>
    </source>
</evidence>
<keyword evidence="3" id="KW-0698">rRNA processing</keyword>
<dbReference type="GO" id="GO:0032040">
    <property type="term" value="C:small-subunit processome"/>
    <property type="evidence" value="ECO:0007669"/>
    <property type="project" value="TreeGrafter"/>
</dbReference>
<evidence type="ECO:0000256" key="3">
    <source>
        <dbReference type="ARBA" id="ARBA00022552"/>
    </source>
</evidence>
<dbReference type="AlphaFoldDB" id="A0A2T9YZ99"/>
<comment type="subcellular location">
    <subcellularLocation>
        <location evidence="1">Nucleus</location>
        <location evidence="1">Nucleolus</location>
    </subcellularLocation>
</comment>
<keyword evidence="5" id="KW-0539">Nucleus</keyword>
<dbReference type="InterPro" id="IPR013949">
    <property type="entry name" value="Utp6"/>
</dbReference>
<gene>
    <name evidence="8" type="ORF">BB561_000440</name>
</gene>
<dbReference type="GO" id="GO:0030515">
    <property type="term" value="F:snoRNA binding"/>
    <property type="evidence" value="ECO:0007669"/>
    <property type="project" value="InterPro"/>
</dbReference>
<dbReference type="PANTHER" id="PTHR23271">
    <property type="entry name" value="HEPATOCELLULAR CARCINOMA-ASSOCIATED ANTIGEN 66"/>
    <property type="match status" value="1"/>
</dbReference>
<keyword evidence="9" id="KW-1185">Reference proteome</keyword>
<organism evidence="8 9">
    <name type="scientific">Smittium simulii</name>
    <dbReference type="NCBI Taxonomy" id="133385"/>
    <lineage>
        <taxon>Eukaryota</taxon>
        <taxon>Fungi</taxon>
        <taxon>Fungi incertae sedis</taxon>
        <taxon>Zoopagomycota</taxon>
        <taxon>Kickxellomycotina</taxon>
        <taxon>Harpellomycetes</taxon>
        <taxon>Harpellales</taxon>
        <taxon>Legeriomycetaceae</taxon>
        <taxon>Smittium</taxon>
    </lineage>
</organism>
<evidence type="ECO:0000256" key="2">
    <source>
        <dbReference type="ARBA" id="ARBA00010734"/>
    </source>
</evidence>
<evidence type="ECO:0000313" key="9">
    <source>
        <dbReference type="Proteomes" id="UP000245383"/>
    </source>
</evidence>
<dbReference type="STRING" id="133385.A0A2T9YZ99"/>
<dbReference type="EMBL" id="MBFR01000009">
    <property type="protein sequence ID" value="PVU97614.1"/>
    <property type="molecule type" value="Genomic_DNA"/>
</dbReference>
<proteinExistence type="inferred from homology"/>
<evidence type="ECO:0000259" key="7">
    <source>
        <dbReference type="Pfam" id="PF08640"/>
    </source>
</evidence>
<accession>A0A2T9YZ99</accession>
<feature type="region of interest" description="Disordered" evidence="6">
    <location>
        <begin position="271"/>
        <end position="306"/>
    </location>
</feature>
<dbReference type="Pfam" id="PF08640">
    <property type="entry name" value="U3_assoc_6"/>
    <property type="match status" value="1"/>
</dbReference>